<sequence length="400" mass="44901">MPRPYLFFIRDTLPQPAAHLIQTVQCANAAANLGYPTQLAFVDRGSTAWQPWRWVNPQPQPVDDAFARFFNIQNRLELLPLAMPWPIDRVKHKLTNASTVACKYYWPRHLATRTALVHTRDWNFAKAALKQGVPVVFECHHHTEKPFEPEMATHPLLQVVVTVIDTVRESIVRNGVPEKKVITVPNGFNTQFLTRHPAAAQEWRDRLLTPPFTQLVVYAGALHEFKGVNLLLEIAPQFPQVKFALAGGPVDQQQHYCDRLANLGLENVDVLGFLAQQDLAHLLQAADALAHPHLLGKAATFTSPLKLFDYLASGTPVVATRIPSLENWPLAAQIADWCDPNQPPAFANSLRQVLTQHPRPAEGFAPNVDALRPYSWEVRTEKILSHVEARYHPQLPGGNP</sequence>
<gene>
    <name evidence="4" type="ORF">NC992_14835</name>
</gene>
<keyword evidence="5" id="KW-1185">Reference proteome</keyword>
<dbReference type="EMBL" id="JAMPKX010000006">
    <property type="protein sequence ID" value="MEP0948158.1"/>
    <property type="molecule type" value="Genomic_DNA"/>
</dbReference>
<evidence type="ECO:0000256" key="1">
    <source>
        <dbReference type="ARBA" id="ARBA00022676"/>
    </source>
</evidence>
<dbReference type="CDD" id="cd03801">
    <property type="entry name" value="GT4_PimA-like"/>
    <property type="match status" value="1"/>
</dbReference>
<keyword evidence="2" id="KW-0808">Transferase</keyword>
<evidence type="ECO:0000256" key="2">
    <source>
        <dbReference type="ARBA" id="ARBA00022679"/>
    </source>
</evidence>
<feature type="domain" description="Glycosyltransferase subfamily 4-like N-terminal" evidence="3">
    <location>
        <begin position="110"/>
        <end position="191"/>
    </location>
</feature>
<evidence type="ECO:0000313" key="4">
    <source>
        <dbReference type="EMBL" id="MEP0948158.1"/>
    </source>
</evidence>
<dbReference type="RefSeq" id="WP_190705648.1">
    <property type="nucleotide sequence ID" value="NZ_JAMPKX010000006.1"/>
</dbReference>
<dbReference type="PANTHER" id="PTHR12526:SF510">
    <property type="entry name" value="D-INOSITOL 3-PHOSPHATE GLYCOSYLTRANSFERASE"/>
    <property type="match status" value="1"/>
</dbReference>
<evidence type="ECO:0000259" key="3">
    <source>
        <dbReference type="Pfam" id="PF13439"/>
    </source>
</evidence>
<dbReference type="Proteomes" id="UP001482513">
    <property type="component" value="Unassembled WGS sequence"/>
</dbReference>
<keyword evidence="1" id="KW-0328">Glycosyltransferase</keyword>
<reference evidence="4 5" key="1">
    <citation type="submission" date="2022-04" db="EMBL/GenBank/DDBJ databases">
        <title>Positive selection, recombination, and allopatry shape intraspecific diversity of widespread and dominant cyanobacteria.</title>
        <authorList>
            <person name="Wei J."/>
            <person name="Shu W."/>
            <person name="Hu C."/>
        </authorList>
    </citation>
    <scope>NUCLEOTIDE SEQUENCE [LARGE SCALE GENOMIC DNA]</scope>
    <source>
        <strain evidence="4 5">DQ-A4</strain>
    </source>
</reference>
<organism evidence="4 5">
    <name type="scientific">Leptolyngbya subtilissima DQ-A4</name>
    <dbReference type="NCBI Taxonomy" id="2933933"/>
    <lineage>
        <taxon>Bacteria</taxon>
        <taxon>Bacillati</taxon>
        <taxon>Cyanobacteriota</taxon>
        <taxon>Cyanophyceae</taxon>
        <taxon>Leptolyngbyales</taxon>
        <taxon>Leptolyngbyaceae</taxon>
        <taxon>Leptolyngbya group</taxon>
        <taxon>Leptolyngbya</taxon>
    </lineage>
</organism>
<dbReference type="Pfam" id="PF13692">
    <property type="entry name" value="Glyco_trans_1_4"/>
    <property type="match status" value="1"/>
</dbReference>
<dbReference type="SUPFAM" id="SSF53756">
    <property type="entry name" value="UDP-Glycosyltransferase/glycogen phosphorylase"/>
    <property type="match status" value="1"/>
</dbReference>
<accession>A0ABV0K617</accession>
<protein>
    <submittedName>
        <fullName evidence="4">Glycosyltransferase family 4 protein</fullName>
    </submittedName>
</protein>
<dbReference type="Gene3D" id="3.40.50.2000">
    <property type="entry name" value="Glycogen Phosphorylase B"/>
    <property type="match status" value="2"/>
</dbReference>
<dbReference type="Pfam" id="PF13439">
    <property type="entry name" value="Glyco_transf_4"/>
    <property type="match status" value="1"/>
</dbReference>
<proteinExistence type="predicted"/>
<dbReference type="InterPro" id="IPR028098">
    <property type="entry name" value="Glyco_trans_4-like_N"/>
</dbReference>
<name>A0ABV0K617_9CYAN</name>
<comment type="caution">
    <text evidence="4">The sequence shown here is derived from an EMBL/GenBank/DDBJ whole genome shotgun (WGS) entry which is preliminary data.</text>
</comment>
<evidence type="ECO:0000313" key="5">
    <source>
        <dbReference type="Proteomes" id="UP001482513"/>
    </source>
</evidence>
<dbReference type="PANTHER" id="PTHR12526">
    <property type="entry name" value="GLYCOSYLTRANSFERASE"/>
    <property type="match status" value="1"/>
</dbReference>